<dbReference type="AlphaFoldDB" id="A0A816V746"/>
<accession>A0A816V746</accession>
<organism evidence="1">
    <name type="scientific">Brassica napus</name>
    <name type="common">Rape</name>
    <dbReference type="NCBI Taxonomy" id="3708"/>
    <lineage>
        <taxon>Eukaryota</taxon>
        <taxon>Viridiplantae</taxon>
        <taxon>Streptophyta</taxon>
        <taxon>Embryophyta</taxon>
        <taxon>Tracheophyta</taxon>
        <taxon>Spermatophyta</taxon>
        <taxon>Magnoliopsida</taxon>
        <taxon>eudicotyledons</taxon>
        <taxon>Gunneridae</taxon>
        <taxon>Pentapetalae</taxon>
        <taxon>rosids</taxon>
        <taxon>malvids</taxon>
        <taxon>Brassicales</taxon>
        <taxon>Brassicaceae</taxon>
        <taxon>Brassiceae</taxon>
        <taxon>Brassica</taxon>
    </lineage>
</organism>
<gene>
    <name evidence="1" type="ORF">DARMORV10_A03P17620.1</name>
</gene>
<dbReference type="EMBL" id="HG994357">
    <property type="protein sequence ID" value="CAF2122390.1"/>
    <property type="molecule type" value="Genomic_DNA"/>
</dbReference>
<reference evidence="1" key="1">
    <citation type="submission" date="2021-01" db="EMBL/GenBank/DDBJ databases">
        <authorList>
            <consortium name="Genoscope - CEA"/>
            <person name="William W."/>
        </authorList>
    </citation>
    <scope>NUCLEOTIDE SEQUENCE</scope>
</reference>
<evidence type="ECO:0000313" key="1">
    <source>
        <dbReference type="EMBL" id="CAF2122390.1"/>
    </source>
</evidence>
<protein>
    <submittedName>
        <fullName evidence="1">(rape) hypothetical protein</fullName>
    </submittedName>
</protein>
<proteinExistence type="predicted"/>
<name>A0A816V746_BRANA</name>
<sequence>MEIPHELMITIQQKHPWMFFPDIVPIGHPIFDIINSTDPEKVGVLRLA</sequence>
<dbReference type="Proteomes" id="UP001295469">
    <property type="component" value="Chromosome A03"/>
</dbReference>